<gene>
    <name evidence="1" type="ORF">LCGC14_0222980</name>
</gene>
<dbReference type="AlphaFoldDB" id="A0A0F9UC07"/>
<sequence length="174" mass="20513">MSKDIFDPKSDFLKSIKTPKDRSKEKFIKEWNERYTDPYEYGIITSNARKVFVYCDYVFESNIARSQTKRDKLKELLLETIPKIKSEDGKDNAFYPIKKFKIDNPIKLIISKDITKRRAGELGYGVIYEYLDLLQNTLKQMGKLQYTINAHKKENNIIRECNIIWGSEQSNILP</sequence>
<dbReference type="EMBL" id="LAZR01000107">
    <property type="protein sequence ID" value="KKN90715.1"/>
    <property type="molecule type" value="Genomic_DNA"/>
</dbReference>
<accession>A0A0F9UC07</accession>
<comment type="caution">
    <text evidence="1">The sequence shown here is derived from an EMBL/GenBank/DDBJ whole genome shotgun (WGS) entry which is preliminary data.</text>
</comment>
<organism evidence="1">
    <name type="scientific">marine sediment metagenome</name>
    <dbReference type="NCBI Taxonomy" id="412755"/>
    <lineage>
        <taxon>unclassified sequences</taxon>
        <taxon>metagenomes</taxon>
        <taxon>ecological metagenomes</taxon>
    </lineage>
</organism>
<protein>
    <submittedName>
        <fullName evidence="1">Uncharacterized protein</fullName>
    </submittedName>
</protein>
<name>A0A0F9UC07_9ZZZZ</name>
<proteinExistence type="predicted"/>
<evidence type="ECO:0000313" key="1">
    <source>
        <dbReference type="EMBL" id="KKN90715.1"/>
    </source>
</evidence>
<reference evidence="1" key="1">
    <citation type="journal article" date="2015" name="Nature">
        <title>Complex archaea that bridge the gap between prokaryotes and eukaryotes.</title>
        <authorList>
            <person name="Spang A."/>
            <person name="Saw J.H."/>
            <person name="Jorgensen S.L."/>
            <person name="Zaremba-Niedzwiedzka K."/>
            <person name="Martijn J."/>
            <person name="Lind A.E."/>
            <person name="van Eijk R."/>
            <person name="Schleper C."/>
            <person name="Guy L."/>
            <person name="Ettema T.J."/>
        </authorList>
    </citation>
    <scope>NUCLEOTIDE SEQUENCE</scope>
</reference>